<dbReference type="InterPro" id="IPR002524">
    <property type="entry name" value="Cation_efflux"/>
</dbReference>
<dbReference type="InterPro" id="IPR027470">
    <property type="entry name" value="Cation_efflux_CTD"/>
</dbReference>
<dbReference type="EMBL" id="CP012034">
    <property type="protein sequence ID" value="AKP66989.1"/>
    <property type="molecule type" value="Genomic_DNA"/>
</dbReference>
<evidence type="ECO:0000256" key="7">
    <source>
        <dbReference type="ARBA" id="ARBA00023136"/>
    </source>
</evidence>
<dbReference type="Gene3D" id="3.30.70.1350">
    <property type="entry name" value="Cation efflux protein, cytoplasmic domain"/>
    <property type="match status" value="1"/>
</dbReference>
<accession>A0A0H4QF36</accession>
<dbReference type="PANTHER" id="PTHR11562">
    <property type="entry name" value="CATION EFFLUX PROTEIN/ ZINC TRANSPORTER"/>
    <property type="match status" value="1"/>
</dbReference>
<dbReference type="PANTHER" id="PTHR11562:SF17">
    <property type="entry name" value="RE54080P-RELATED"/>
    <property type="match status" value="1"/>
</dbReference>
<evidence type="ECO:0000256" key="5">
    <source>
        <dbReference type="ARBA" id="ARBA00022989"/>
    </source>
</evidence>
<evidence type="ECO:0000256" key="2">
    <source>
        <dbReference type="ARBA" id="ARBA00008873"/>
    </source>
</evidence>
<keyword evidence="6" id="KW-0406">Ion transport</keyword>
<evidence type="ECO:0000259" key="9">
    <source>
        <dbReference type="Pfam" id="PF01545"/>
    </source>
</evidence>
<evidence type="ECO:0000259" key="10">
    <source>
        <dbReference type="Pfam" id="PF16916"/>
    </source>
</evidence>
<keyword evidence="12" id="KW-1185">Reference proteome</keyword>
<dbReference type="Proteomes" id="UP000036106">
    <property type="component" value="Chromosome"/>
</dbReference>
<keyword evidence="5 8" id="KW-1133">Transmembrane helix</keyword>
<evidence type="ECO:0000256" key="6">
    <source>
        <dbReference type="ARBA" id="ARBA00023065"/>
    </source>
</evidence>
<evidence type="ECO:0000313" key="11">
    <source>
        <dbReference type="EMBL" id="AKP66989.1"/>
    </source>
</evidence>
<dbReference type="KEGG" id="lgn:ABM34_05185"/>
<dbReference type="GO" id="GO:0005886">
    <property type="term" value="C:plasma membrane"/>
    <property type="evidence" value="ECO:0007669"/>
    <property type="project" value="TreeGrafter"/>
</dbReference>
<evidence type="ECO:0000256" key="1">
    <source>
        <dbReference type="ARBA" id="ARBA00004141"/>
    </source>
</evidence>
<dbReference type="InterPro" id="IPR036837">
    <property type="entry name" value="Cation_efflux_CTD_sf"/>
</dbReference>
<proteinExistence type="inferred from homology"/>
<dbReference type="OrthoDB" id="9809646at2"/>
<dbReference type="Pfam" id="PF01545">
    <property type="entry name" value="Cation_efflux"/>
    <property type="match status" value="1"/>
</dbReference>
<feature type="transmembrane region" description="Helical" evidence="8">
    <location>
        <begin position="78"/>
        <end position="97"/>
    </location>
</feature>
<dbReference type="PATRIC" id="fig|1007676.4.peg.1031"/>
<dbReference type="InterPro" id="IPR027469">
    <property type="entry name" value="Cation_efflux_TMD_sf"/>
</dbReference>
<dbReference type="Pfam" id="PF16916">
    <property type="entry name" value="ZT_dimer"/>
    <property type="match status" value="1"/>
</dbReference>
<dbReference type="NCBIfam" id="TIGR01297">
    <property type="entry name" value="CDF"/>
    <property type="match status" value="1"/>
</dbReference>
<dbReference type="SUPFAM" id="SSF161111">
    <property type="entry name" value="Cation efflux protein transmembrane domain-like"/>
    <property type="match status" value="1"/>
</dbReference>
<keyword evidence="7 8" id="KW-0472">Membrane</keyword>
<keyword evidence="3" id="KW-0813">Transport</keyword>
<feature type="transmembrane region" description="Helical" evidence="8">
    <location>
        <begin position="12"/>
        <end position="38"/>
    </location>
</feature>
<comment type="similarity">
    <text evidence="2">Belongs to the cation diffusion facilitator (CDF) transporter (TC 2.A.4) family. SLC30A subfamily.</text>
</comment>
<dbReference type="SUPFAM" id="SSF160240">
    <property type="entry name" value="Cation efflux protein cytoplasmic domain-like"/>
    <property type="match status" value="1"/>
</dbReference>
<dbReference type="InterPro" id="IPR050681">
    <property type="entry name" value="CDF/SLC30A"/>
</dbReference>
<reference evidence="12" key="1">
    <citation type="submission" date="2015-07" db="EMBL/GenBank/DDBJ databases">
        <title>Lactobacillus ginsenosidimutans/EMML 3141/ whole genome sequencing.</title>
        <authorList>
            <person name="Kim M.K."/>
            <person name="Im W.-T."/>
            <person name="Srinivasan S."/>
            <person name="Lee J.-J."/>
        </authorList>
    </citation>
    <scope>NUCLEOTIDE SEQUENCE [LARGE SCALE GENOMIC DNA]</scope>
    <source>
        <strain evidence="12">EMML 3041</strain>
    </source>
</reference>
<dbReference type="Gene3D" id="1.20.1510.10">
    <property type="entry name" value="Cation efflux protein transmembrane domain"/>
    <property type="match status" value="1"/>
</dbReference>
<feature type="domain" description="Cation efflux protein transmembrane" evidence="9">
    <location>
        <begin position="12"/>
        <end position="202"/>
    </location>
</feature>
<sequence>MEHSEVTGRRFFAVTLLNIIITIAEFFGGIISGSLGLLSDAVHNLEDSLSIVISYVANLIGRKSTDSAKTFGYKRAEILAAFVNSSILIVITILMIIESIRRFRTPQHINGTLMMVVSLIGLIANFISMAALWGGSKDNLNIKATFLHMLSDTLSSVGVVIASIFVTLFQWYWVDPFITIVIAVWLLKEAFDVVKETINILMEASPDIDLNEVKKAVLTVPDVVGIHHIHDWMIDENYIIFDAHINVTKNCNMDELEKIYSQIEKILKDQFNVSHVTLQAECTRGLKEPLIF</sequence>
<gene>
    <name evidence="11" type="ORF">ABM34_05185</name>
</gene>
<dbReference type="InterPro" id="IPR058533">
    <property type="entry name" value="Cation_efflux_TM"/>
</dbReference>
<protein>
    <submittedName>
        <fullName evidence="11">Cobalt transporter</fullName>
    </submittedName>
</protein>
<dbReference type="AlphaFoldDB" id="A0A0H4QF36"/>
<feature type="transmembrane region" description="Helical" evidence="8">
    <location>
        <begin position="109"/>
        <end position="133"/>
    </location>
</feature>
<evidence type="ECO:0000256" key="4">
    <source>
        <dbReference type="ARBA" id="ARBA00022692"/>
    </source>
</evidence>
<organism evidence="11 12">
    <name type="scientific">Companilactobacillus ginsenosidimutans</name>
    <dbReference type="NCBI Taxonomy" id="1007676"/>
    <lineage>
        <taxon>Bacteria</taxon>
        <taxon>Bacillati</taxon>
        <taxon>Bacillota</taxon>
        <taxon>Bacilli</taxon>
        <taxon>Lactobacillales</taxon>
        <taxon>Lactobacillaceae</taxon>
        <taxon>Companilactobacillus</taxon>
    </lineage>
</organism>
<dbReference type="RefSeq" id="WP_048704001.1">
    <property type="nucleotide sequence ID" value="NZ_CP012034.1"/>
</dbReference>
<dbReference type="STRING" id="1007676.ABM34_05185"/>
<feature type="transmembrane region" description="Helical" evidence="8">
    <location>
        <begin position="153"/>
        <end position="174"/>
    </location>
</feature>
<evidence type="ECO:0000313" key="12">
    <source>
        <dbReference type="Proteomes" id="UP000036106"/>
    </source>
</evidence>
<comment type="subcellular location">
    <subcellularLocation>
        <location evidence="1">Membrane</location>
        <topology evidence="1">Multi-pass membrane protein</topology>
    </subcellularLocation>
</comment>
<dbReference type="GO" id="GO:0005385">
    <property type="term" value="F:zinc ion transmembrane transporter activity"/>
    <property type="evidence" value="ECO:0007669"/>
    <property type="project" value="TreeGrafter"/>
</dbReference>
<evidence type="ECO:0000256" key="3">
    <source>
        <dbReference type="ARBA" id="ARBA00022448"/>
    </source>
</evidence>
<feature type="domain" description="Cation efflux protein cytoplasmic" evidence="10">
    <location>
        <begin position="206"/>
        <end position="281"/>
    </location>
</feature>
<evidence type="ECO:0000256" key="8">
    <source>
        <dbReference type="SAM" id="Phobius"/>
    </source>
</evidence>
<name>A0A0H4QF36_9LACO</name>
<keyword evidence="4 8" id="KW-0812">Transmembrane</keyword>